<dbReference type="EMBL" id="JACVVK020000011">
    <property type="protein sequence ID" value="KAK7505266.1"/>
    <property type="molecule type" value="Genomic_DNA"/>
</dbReference>
<organism evidence="1 2">
    <name type="scientific">Batillaria attramentaria</name>
    <dbReference type="NCBI Taxonomy" id="370345"/>
    <lineage>
        <taxon>Eukaryota</taxon>
        <taxon>Metazoa</taxon>
        <taxon>Spiralia</taxon>
        <taxon>Lophotrochozoa</taxon>
        <taxon>Mollusca</taxon>
        <taxon>Gastropoda</taxon>
        <taxon>Caenogastropoda</taxon>
        <taxon>Sorbeoconcha</taxon>
        <taxon>Cerithioidea</taxon>
        <taxon>Batillariidae</taxon>
        <taxon>Batillaria</taxon>
    </lineage>
</organism>
<comment type="caution">
    <text evidence="1">The sequence shown here is derived from an EMBL/GenBank/DDBJ whole genome shotgun (WGS) entry which is preliminary data.</text>
</comment>
<evidence type="ECO:0000313" key="2">
    <source>
        <dbReference type="Proteomes" id="UP001519460"/>
    </source>
</evidence>
<dbReference type="AlphaFoldDB" id="A0ABD0M1A4"/>
<sequence>MDTATHLPESLEMSSAVFIIGIVKHVSALDSVVPPSGSEIVASEPQSSLGGNPFLISQESRPATGIRKSLAFIATTLVAVSVHRHSNQQKPSYRSCEKACIAGMWLKQT</sequence>
<proteinExistence type="predicted"/>
<protein>
    <submittedName>
        <fullName evidence="1">Uncharacterized protein</fullName>
    </submittedName>
</protein>
<accession>A0ABD0M1A4</accession>
<keyword evidence="2" id="KW-1185">Reference proteome</keyword>
<reference evidence="1 2" key="1">
    <citation type="journal article" date="2023" name="Sci. Data">
        <title>Genome assembly of the Korean intertidal mud-creeper Batillaria attramentaria.</title>
        <authorList>
            <person name="Patra A.K."/>
            <person name="Ho P.T."/>
            <person name="Jun S."/>
            <person name="Lee S.J."/>
            <person name="Kim Y."/>
            <person name="Won Y.J."/>
        </authorList>
    </citation>
    <scope>NUCLEOTIDE SEQUENCE [LARGE SCALE GENOMIC DNA]</scope>
    <source>
        <strain evidence="1">Wonlab-2016</strain>
    </source>
</reference>
<evidence type="ECO:0000313" key="1">
    <source>
        <dbReference type="EMBL" id="KAK7505266.1"/>
    </source>
</evidence>
<dbReference type="Proteomes" id="UP001519460">
    <property type="component" value="Unassembled WGS sequence"/>
</dbReference>
<gene>
    <name evidence="1" type="ORF">BaRGS_00003428</name>
</gene>
<name>A0ABD0M1A4_9CAEN</name>